<name>A0A4D9E736_9SAUR</name>
<dbReference type="AlphaFoldDB" id="A0A4D9E736"/>
<dbReference type="Proteomes" id="UP000297703">
    <property type="component" value="Unassembled WGS sequence"/>
</dbReference>
<dbReference type="EMBL" id="QXTE01000101">
    <property type="protein sequence ID" value="TFK06156.1"/>
    <property type="molecule type" value="Genomic_DNA"/>
</dbReference>
<accession>A0A4D9E736</accession>
<evidence type="ECO:0000313" key="2">
    <source>
        <dbReference type="Proteomes" id="UP000297703"/>
    </source>
</evidence>
<protein>
    <submittedName>
        <fullName evidence="1">MRG/MORF4L-binding protein</fullName>
    </submittedName>
</protein>
<reference evidence="1 2" key="1">
    <citation type="submission" date="2019-04" db="EMBL/GenBank/DDBJ databases">
        <title>Draft genome of the big-headed turtle Platysternon megacephalum.</title>
        <authorList>
            <person name="Gong S."/>
        </authorList>
    </citation>
    <scope>NUCLEOTIDE SEQUENCE [LARGE SCALE GENOMIC DNA]</scope>
    <source>
        <strain evidence="1">DO16091913</strain>
        <tissue evidence="1">Muscle</tissue>
    </source>
</reference>
<proteinExistence type="predicted"/>
<comment type="caution">
    <text evidence="1">The sequence shown here is derived from an EMBL/GenBank/DDBJ whole genome shotgun (WGS) entry which is preliminary data.</text>
</comment>
<sequence>MFLCSYTKRRHQTLKGSDLLALKCANGLRWLLVTTKNTGVVWSAVLLQLLLGDLQRPVDLWGTYLCKHITVLPDYLRATKITMSRKLCVTQYFYTQHEFLPIL</sequence>
<reference evidence="1 2" key="2">
    <citation type="submission" date="2019-04" db="EMBL/GenBank/DDBJ databases">
        <title>The genome sequence of big-headed turtle.</title>
        <authorList>
            <person name="Gong S."/>
        </authorList>
    </citation>
    <scope>NUCLEOTIDE SEQUENCE [LARGE SCALE GENOMIC DNA]</scope>
    <source>
        <strain evidence="1">DO16091913</strain>
        <tissue evidence="1">Muscle</tissue>
    </source>
</reference>
<gene>
    <name evidence="1" type="ORF">DR999_PMT11181</name>
</gene>
<keyword evidence="2" id="KW-1185">Reference proteome</keyword>
<evidence type="ECO:0000313" key="1">
    <source>
        <dbReference type="EMBL" id="TFK06156.1"/>
    </source>
</evidence>
<organism evidence="1 2">
    <name type="scientific">Platysternon megacephalum</name>
    <name type="common">big-headed turtle</name>
    <dbReference type="NCBI Taxonomy" id="55544"/>
    <lineage>
        <taxon>Eukaryota</taxon>
        <taxon>Metazoa</taxon>
        <taxon>Chordata</taxon>
        <taxon>Craniata</taxon>
        <taxon>Vertebrata</taxon>
        <taxon>Euteleostomi</taxon>
        <taxon>Archelosauria</taxon>
        <taxon>Testudinata</taxon>
        <taxon>Testudines</taxon>
        <taxon>Cryptodira</taxon>
        <taxon>Durocryptodira</taxon>
        <taxon>Testudinoidea</taxon>
        <taxon>Platysternidae</taxon>
        <taxon>Platysternon</taxon>
    </lineage>
</organism>